<dbReference type="InterPro" id="IPR003673">
    <property type="entry name" value="CoA-Trfase_fam_III"/>
</dbReference>
<dbReference type="RefSeq" id="WP_159235182.1">
    <property type="nucleotide sequence ID" value="NZ_CACSIP010000067.1"/>
</dbReference>
<dbReference type="OrthoDB" id="9797653at2"/>
<protein>
    <submittedName>
        <fullName evidence="1">CoA-transferase/lyase DddD</fullName>
        <ecNumber evidence="1">2.-.-.-</ecNumber>
    </submittedName>
</protein>
<sequence length="808" mass="85328">MAALADRRGGGALDGITVLDLSDGIAGAVTTMLLVDQGAEVTVIEPPAGNSIRSMSGGVVWARSKRSAVFDLGMPEDAAAVRALAAEADVVVASFAPGEAERLELDGATLCADNPALVYCAITAYGSGNRHCDRYDDPALVAARTGLMWEARGWLGGAIARMSGSSPVNPDLVAPEGCIDGAERAGPLFPYTPIPALAAAYLATTAISAALFSRAVTGFGQQVHTSQLQGVLAATWGAWQRARHPDAAGYDSWIFDSRGMRGMFECADGRWVCYWVPAPAFVLGASARDELAISDETRPVGDDPSRILPDPDELVVLHHYFPEMAAAFRRFPARDWVRIAGEVGVALQPVRSPEEALADPALLDCGSVQKVHVDGIGTTVQVGTAYRLSRCPPRPPASPPALNRDGDAVRAAAACIRPPAATPPVDQPIPRPPLDGIRVLDLGLAVAGPWGAQLLSDLGADVIKVNRLYDQFWHGTHMAMACNRGKRSLAVDLKHPRGLELLHRLVDSADVVHHNMRPDAVRRLGVDYDSLKARNSRLIYCQTTGFDPSRAHLPGNDQTGAALAGVAYEDGGCASGGRPIWNLTSLGDVGNGFLSAIGVVQALFDRERTGVGQLVETSILDAQLLNASYAWLADDGTAAPRSHLDAMQYGTGPFRRLYDTAEGWLCIAASDEGAQRRCLVELGGAHLANSTDLAATMAAVLRTETAASWSVRLDAAGVPNEVCSDRFALELFDDPDLRASRFVTGYPQPVVGHLEQLGVLFDFSATPARIAGAPLVVGDGTRTVLSELGLGEAEIADLEAAQVVMSTP</sequence>
<keyword evidence="2" id="KW-1185">Reference proteome</keyword>
<dbReference type="InterPro" id="IPR044855">
    <property type="entry name" value="CoA-Trfase_III_dom3_sf"/>
</dbReference>
<dbReference type="PANTHER" id="PTHR48228:SF7">
    <property type="entry name" value="FATTY ACYL-COA TRANSFERASE RV3272-RELATED"/>
    <property type="match status" value="1"/>
</dbReference>
<dbReference type="InterPro" id="IPR050509">
    <property type="entry name" value="CoA-transferase_III"/>
</dbReference>
<dbReference type="SUPFAM" id="SSF89796">
    <property type="entry name" value="CoA-transferase family III (CaiB/BaiF)"/>
    <property type="match status" value="2"/>
</dbReference>
<dbReference type="Proteomes" id="UP000430146">
    <property type="component" value="Unassembled WGS sequence"/>
</dbReference>
<proteinExistence type="predicted"/>
<organism evidence="1 2">
    <name type="scientific">Mycolicibacterium vanbaalenii</name>
    <name type="common">Mycobacterium vanbaalenii</name>
    <dbReference type="NCBI Taxonomy" id="110539"/>
    <lineage>
        <taxon>Bacteria</taxon>
        <taxon>Bacillati</taxon>
        <taxon>Actinomycetota</taxon>
        <taxon>Actinomycetes</taxon>
        <taxon>Mycobacteriales</taxon>
        <taxon>Mycobacteriaceae</taxon>
        <taxon>Mycolicibacterium</taxon>
    </lineage>
</organism>
<accession>A0A5S9RB84</accession>
<dbReference type="InterPro" id="IPR023606">
    <property type="entry name" value="CoA-Trfase_III_dom_1_sf"/>
</dbReference>
<name>A0A5S9RB84_MYCVN</name>
<gene>
    <name evidence="1" type="primary">dddD_1</name>
    <name evidence="1" type="ORF">AELLOGFF_02102</name>
</gene>
<dbReference type="EC" id="2.-.-.-" evidence="1"/>
<dbReference type="PANTHER" id="PTHR48228">
    <property type="entry name" value="SUCCINYL-COA--D-CITRAMALATE COA-TRANSFERASE"/>
    <property type="match status" value="1"/>
</dbReference>
<reference evidence="1 2" key="1">
    <citation type="submission" date="2019-11" db="EMBL/GenBank/DDBJ databases">
        <authorList>
            <person name="Holert J."/>
        </authorList>
    </citation>
    <scope>NUCLEOTIDE SEQUENCE [LARGE SCALE GENOMIC DNA]</scope>
    <source>
        <strain evidence="1">BC8_1</strain>
    </source>
</reference>
<dbReference type="Gene3D" id="3.40.50.10540">
    <property type="entry name" value="Crotonobetainyl-coa:carnitine coa-transferase, domain 1"/>
    <property type="match status" value="3"/>
</dbReference>
<dbReference type="AlphaFoldDB" id="A0A5S9RB84"/>
<keyword evidence="1" id="KW-0456">Lyase</keyword>
<evidence type="ECO:0000313" key="2">
    <source>
        <dbReference type="Proteomes" id="UP000430146"/>
    </source>
</evidence>
<dbReference type="GO" id="GO:0016829">
    <property type="term" value="F:lyase activity"/>
    <property type="evidence" value="ECO:0007669"/>
    <property type="project" value="UniProtKB-KW"/>
</dbReference>
<dbReference type="EMBL" id="CACSIP010000067">
    <property type="protein sequence ID" value="CAA0136672.1"/>
    <property type="molecule type" value="Genomic_DNA"/>
</dbReference>
<dbReference type="GO" id="GO:0016740">
    <property type="term" value="F:transferase activity"/>
    <property type="evidence" value="ECO:0007669"/>
    <property type="project" value="UniProtKB-KW"/>
</dbReference>
<dbReference type="Gene3D" id="3.30.1540.10">
    <property type="entry name" value="formyl-coa transferase, domain 3"/>
    <property type="match status" value="1"/>
</dbReference>
<dbReference type="Pfam" id="PF02515">
    <property type="entry name" value="CoA_transf_3"/>
    <property type="match status" value="2"/>
</dbReference>
<evidence type="ECO:0000313" key="1">
    <source>
        <dbReference type="EMBL" id="CAA0136672.1"/>
    </source>
</evidence>
<keyword evidence="1" id="KW-0808">Transferase</keyword>